<sequence>MPGTTDRRATIVVAGADRWSAQDLAERIERFRRCLRGAERRYTW</sequence>
<organism evidence="1 2">
    <name type="scientific">Streptomyces nogalater</name>
    <dbReference type="NCBI Taxonomy" id="38314"/>
    <lineage>
        <taxon>Bacteria</taxon>
        <taxon>Bacillati</taxon>
        <taxon>Actinomycetota</taxon>
        <taxon>Actinomycetes</taxon>
        <taxon>Kitasatosporales</taxon>
        <taxon>Streptomycetaceae</taxon>
        <taxon>Streptomyces</taxon>
    </lineage>
</organism>
<keyword evidence="2" id="KW-1185">Reference proteome</keyword>
<dbReference type="EMBL" id="JBHSOE010000009">
    <property type="protein sequence ID" value="MFC5655433.1"/>
    <property type="molecule type" value="Genomic_DNA"/>
</dbReference>
<comment type="caution">
    <text evidence="1">The sequence shown here is derived from an EMBL/GenBank/DDBJ whole genome shotgun (WGS) entry which is preliminary data.</text>
</comment>
<evidence type="ECO:0000313" key="1">
    <source>
        <dbReference type="EMBL" id="MFC5655433.1"/>
    </source>
</evidence>
<gene>
    <name evidence="1" type="ORF">ACFP3J_08000</name>
</gene>
<reference evidence="2" key="1">
    <citation type="journal article" date="2019" name="Int. J. Syst. Evol. Microbiol.">
        <title>The Global Catalogue of Microorganisms (GCM) 10K type strain sequencing project: providing services to taxonomists for standard genome sequencing and annotation.</title>
        <authorList>
            <consortium name="The Broad Institute Genomics Platform"/>
            <consortium name="The Broad Institute Genome Sequencing Center for Infectious Disease"/>
            <person name="Wu L."/>
            <person name="Ma J."/>
        </authorList>
    </citation>
    <scope>NUCLEOTIDE SEQUENCE [LARGE SCALE GENOMIC DNA]</scope>
    <source>
        <strain evidence="2">KCTC 5701</strain>
    </source>
</reference>
<evidence type="ECO:0000313" key="2">
    <source>
        <dbReference type="Proteomes" id="UP001596065"/>
    </source>
</evidence>
<name>A0ABW0WCG9_STRNO</name>
<dbReference type="Proteomes" id="UP001596065">
    <property type="component" value="Unassembled WGS sequence"/>
</dbReference>
<proteinExistence type="predicted"/>
<protein>
    <submittedName>
        <fullName evidence="1">Uncharacterized protein</fullName>
    </submittedName>
</protein>
<accession>A0ABW0WCG9</accession>
<dbReference type="RefSeq" id="WP_344348342.1">
    <property type="nucleotide sequence ID" value="NZ_BAAASM010000015.1"/>
</dbReference>